<dbReference type="Proteomes" id="UP001153069">
    <property type="component" value="Unassembled WGS sequence"/>
</dbReference>
<protein>
    <submittedName>
        <fullName evidence="1">Uncharacterized protein</fullName>
    </submittedName>
</protein>
<proteinExistence type="predicted"/>
<reference evidence="1" key="1">
    <citation type="submission" date="2020-06" db="EMBL/GenBank/DDBJ databases">
        <authorList>
            <consortium name="Plant Systems Biology data submission"/>
        </authorList>
    </citation>
    <scope>NUCLEOTIDE SEQUENCE</scope>
    <source>
        <strain evidence="1">D6</strain>
    </source>
</reference>
<accession>A0A9N8EQA4</accession>
<dbReference type="SUPFAM" id="SSF56784">
    <property type="entry name" value="HAD-like"/>
    <property type="match status" value="1"/>
</dbReference>
<dbReference type="InterPro" id="IPR036412">
    <property type="entry name" value="HAD-like_sf"/>
</dbReference>
<sequence>MSTEQQQHHEPQDTSSDGIHVLVDQVIAHLQQDLKINFVAFDFDHTILSIHTGGHWGGSVKELCQHVRPSVAALLPRLVARPDMYCAIVTFSSQPAMVRSVVDFILSKNKKKKAVLLPIRAEDGSWKTPSAVSSREEEWWKEDEFGLDTDDLEGKQPHMVSAVEELEFLVPGLEIHKASTVLIDDDKNNIRIARDNGVRAVWLDPKNPQQLLADLKQLK</sequence>
<organism evidence="1 2">
    <name type="scientific">Seminavis robusta</name>
    <dbReference type="NCBI Taxonomy" id="568900"/>
    <lineage>
        <taxon>Eukaryota</taxon>
        <taxon>Sar</taxon>
        <taxon>Stramenopiles</taxon>
        <taxon>Ochrophyta</taxon>
        <taxon>Bacillariophyta</taxon>
        <taxon>Bacillariophyceae</taxon>
        <taxon>Bacillariophycidae</taxon>
        <taxon>Naviculales</taxon>
        <taxon>Naviculaceae</taxon>
        <taxon>Seminavis</taxon>
    </lineage>
</organism>
<gene>
    <name evidence="1" type="ORF">SEMRO_1655_G288980.1</name>
</gene>
<dbReference type="AlphaFoldDB" id="A0A9N8EQA4"/>
<dbReference type="Gene3D" id="3.40.50.1000">
    <property type="entry name" value="HAD superfamily/HAD-like"/>
    <property type="match status" value="1"/>
</dbReference>
<name>A0A9N8EQA4_9STRA</name>
<dbReference type="EMBL" id="CAICTM010001653">
    <property type="protein sequence ID" value="CAB9525287.1"/>
    <property type="molecule type" value="Genomic_DNA"/>
</dbReference>
<dbReference type="OrthoDB" id="10054414at2759"/>
<keyword evidence="2" id="KW-1185">Reference proteome</keyword>
<evidence type="ECO:0000313" key="2">
    <source>
        <dbReference type="Proteomes" id="UP001153069"/>
    </source>
</evidence>
<evidence type="ECO:0000313" key="1">
    <source>
        <dbReference type="EMBL" id="CAB9525287.1"/>
    </source>
</evidence>
<comment type="caution">
    <text evidence="1">The sequence shown here is derived from an EMBL/GenBank/DDBJ whole genome shotgun (WGS) entry which is preliminary data.</text>
</comment>
<dbReference type="InterPro" id="IPR023214">
    <property type="entry name" value="HAD_sf"/>
</dbReference>